<feature type="domain" description="Asparagine synthetase" evidence="1">
    <location>
        <begin position="19"/>
        <end position="82"/>
    </location>
</feature>
<evidence type="ECO:0000259" key="1">
    <source>
        <dbReference type="Pfam" id="PF00733"/>
    </source>
</evidence>
<sequence length="271" mass="28722">MTTGEKLSLLEEMLGRLGSVAVAFSGGVDSTFLAAAAQRALGGRVVLVTARSATSSAAELGDASAIAVALGLRHILLDSGELSDPAFAANDRERCYHCKKIRFTALAAWAKDNEIPWVVEGTNADDRCDYRPGMKAVAELPTVVSPLLDAGLSKDEIRSVSRLWGLPTWDKPSAACLVSRLAYGLPVTEERLRQVEAAETAVRRLVAGQVRVRHHGDLARIEVEPAAFAILVAPGNAAVIVAAIKALGFAYVALDLAGYRTGSMNETLKEV</sequence>
<evidence type="ECO:0000313" key="2">
    <source>
        <dbReference type="EMBL" id="MDT8901781.1"/>
    </source>
</evidence>
<dbReference type="NCBIfam" id="TIGR00268">
    <property type="entry name" value="ATP-dependent sacrificial sulfur transferase LarE"/>
    <property type="match status" value="1"/>
</dbReference>
<gene>
    <name evidence="2" type="primary">larE</name>
    <name evidence="2" type="ORF">Q4T40_11040</name>
</gene>
<dbReference type="RefSeq" id="WP_413780283.1">
    <property type="nucleotide sequence ID" value="NZ_JAUOZS010000001.1"/>
</dbReference>
<dbReference type="Pfam" id="PF00733">
    <property type="entry name" value="Asn_synthase"/>
    <property type="match status" value="1"/>
</dbReference>
<dbReference type="SUPFAM" id="SSF52402">
    <property type="entry name" value="Adenine nucleotide alpha hydrolases-like"/>
    <property type="match status" value="1"/>
</dbReference>
<keyword evidence="3" id="KW-1185">Reference proteome</keyword>
<dbReference type="InterPro" id="IPR014729">
    <property type="entry name" value="Rossmann-like_a/b/a_fold"/>
</dbReference>
<comment type="caution">
    <text evidence="2">The sequence shown here is derived from an EMBL/GenBank/DDBJ whole genome shotgun (WGS) entry which is preliminary data.</text>
</comment>
<name>A0ABU3NYB2_9FIRM</name>
<reference evidence="2 3" key="1">
    <citation type="submission" date="2023-07" db="EMBL/GenBank/DDBJ databases">
        <title>The novel representative of Negativicutes class, Anaeroselena agilis gen. nov. sp. nov.</title>
        <authorList>
            <person name="Prokofeva M.I."/>
            <person name="Elcheninov A.G."/>
            <person name="Klyukina A."/>
            <person name="Kublanov I.V."/>
            <person name="Frolov E.N."/>
            <person name="Podosokorskaya O.A."/>
        </authorList>
    </citation>
    <scope>NUCLEOTIDE SEQUENCE [LARGE SCALE GENOMIC DNA]</scope>
    <source>
        <strain evidence="2 3">4137-cl</strain>
    </source>
</reference>
<keyword evidence="2" id="KW-0808">Transferase</keyword>
<dbReference type="Proteomes" id="UP001254848">
    <property type="component" value="Unassembled WGS sequence"/>
</dbReference>
<dbReference type="EMBL" id="JAUOZS010000001">
    <property type="protein sequence ID" value="MDT8901781.1"/>
    <property type="molecule type" value="Genomic_DNA"/>
</dbReference>
<dbReference type="PANTHER" id="PTHR43169:SF2">
    <property type="entry name" value="NAD_GMP SYNTHASE DOMAIN-CONTAINING PROTEIN"/>
    <property type="match status" value="1"/>
</dbReference>
<dbReference type="PIRSF" id="PIRSF006661">
    <property type="entry name" value="PP-lp_UCP006661"/>
    <property type="match status" value="1"/>
</dbReference>
<dbReference type="CDD" id="cd01990">
    <property type="entry name" value="LarE-like"/>
    <property type="match status" value="1"/>
</dbReference>
<dbReference type="Gene3D" id="3.40.50.620">
    <property type="entry name" value="HUPs"/>
    <property type="match status" value="1"/>
</dbReference>
<evidence type="ECO:0000313" key="3">
    <source>
        <dbReference type="Proteomes" id="UP001254848"/>
    </source>
</evidence>
<organism evidence="2 3">
    <name type="scientific">Anaeroselena agilis</name>
    <dbReference type="NCBI Taxonomy" id="3063788"/>
    <lineage>
        <taxon>Bacteria</taxon>
        <taxon>Bacillati</taxon>
        <taxon>Bacillota</taxon>
        <taxon>Negativicutes</taxon>
        <taxon>Acetonemataceae</taxon>
        <taxon>Anaeroselena</taxon>
    </lineage>
</organism>
<dbReference type="PANTHER" id="PTHR43169">
    <property type="entry name" value="EXSB FAMILY PROTEIN"/>
    <property type="match status" value="1"/>
</dbReference>
<dbReference type="InterPro" id="IPR052188">
    <property type="entry name" value="Ni-pincer_cofactor_biosynth"/>
</dbReference>
<accession>A0ABU3NYB2</accession>
<proteinExistence type="predicted"/>
<dbReference type="GO" id="GO:0016740">
    <property type="term" value="F:transferase activity"/>
    <property type="evidence" value="ECO:0007669"/>
    <property type="project" value="UniProtKB-KW"/>
</dbReference>
<dbReference type="InterPro" id="IPR001962">
    <property type="entry name" value="Asn_synthase"/>
</dbReference>
<protein>
    <submittedName>
        <fullName evidence="2">ATP-dependent sacrificial sulfur transferase LarE</fullName>
    </submittedName>
</protein>
<dbReference type="InterPro" id="IPR005232">
    <property type="entry name" value="LarE"/>
</dbReference>